<feature type="region of interest" description="Disordered" evidence="1">
    <location>
        <begin position="181"/>
        <end position="204"/>
    </location>
</feature>
<evidence type="ECO:0000313" key="3">
    <source>
        <dbReference type="EMBL" id="OBU12197.1"/>
    </source>
</evidence>
<dbReference type="InterPro" id="IPR011992">
    <property type="entry name" value="EF-hand-dom_pair"/>
</dbReference>
<dbReference type="PROSITE" id="PS50943">
    <property type="entry name" value="HTH_CROC1"/>
    <property type="match status" value="1"/>
</dbReference>
<dbReference type="SUPFAM" id="SSF47413">
    <property type="entry name" value="lambda repressor-like DNA-binding domains"/>
    <property type="match status" value="1"/>
</dbReference>
<dbReference type="Proteomes" id="UP000092377">
    <property type="component" value="Unassembled WGS sequence"/>
</dbReference>
<feature type="domain" description="HTH cro/C1-type" evidence="2">
    <location>
        <begin position="47"/>
        <end position="82"/>
    </location>
</feature>
<evidence type="ECO:0000259" key="2">
    <source>
        <dbReference type="PROSITE" id="PS50943"/>
    </source>
</evidence>
<gene>
    <name evidence="3" type="ORF">AYY18_16890</name>
</gene>
<dbReference type="RefSeq" id="WP_067400470.1">
    <property type="nucleotide sequence ID" value="NZ_LZEY01000008.1"/>
</dbReference>
<dbReference type="AlphaFoldDB" id="A0A1B8HRZ3"/>
<protein>
    <recommendedName>
        <fullName evidence="2">HTH cro/C1-type domain-containing protein</fullName>
    </recommendedName>
</protein>
<dbReference type="EMBL" id="LZEY01000008">
    <property type="protein sequence ID" value="OBU12197.1"/>
    <property type="molecule type" value="Genomic_DNA"/>
</dbReference>
<dbReference type="SUPFAM" id="SSF47473">
    <property type="entry name" value="EF-hand"/>
    <property type="match status" value="1"/>
</dbReference>
<evidence type="ECO:0000313" key="4">
    <source>
        <dbReference type="Proteomes" id="UP000092377"/>
    </source>
</evidence>
<keyword evidence="4" id="KW-1185">Reference proteome</keyword>
<comment type="caution">
    <text evidence="3">The sequence shown here is derived from an EMBL/GenBank/DDBJ whole genome shotgun (WGS) entry which is preliminary data.</text>
</comment>
<sequence length="204" mass="22695">MNSKKMAKVSFQDDQKESQTGLSETFKDRLKLLIGERSIRTAAKDWGLSFSTLNNYLTKSTDPALSTVKSIAIQEGVSLDWLVNGMEFSIEAKENANLHDKKELITVSNAIFGMMTTQQLSQLIMAITKKGVDGLLESAFAGIDYNKDHSIDSLQIRPTLKQAIKLAMAGDESLDQEILRRIEEKKNTDETGQLNQEGDHQKVG</sequence>
<dbReference type="Gene3D" id="1.10.260.40">
    <property type="entry name" value="lambda repressor-like DNA-binding domains"/>
    <property type="match status" value="1"/>
</dbReference>
<proteinExistence type="predicted"/>
<organism evidence="3 4">
    <name type="scientific">Morganella psychrotolerans</name>
    <dbReference type="NCBI Taxonomy" id="368603"/>
    <lineage>
        <taxon>Bacteria</taxon>
        <taxon>Pseudomonadati</taxon>
        <taxon>Pseudomonadota</taxon>
        <taxon>Gammaproteobacteria</taxon>
        <taxon>Enterobacterales</taxon>
        <taxon>Morganellaceae</taxon>
        <taxon>Morganella</taxon>
    </lineage>
</organism>
<dbReference type="OrthoDB" id="6453465at2"/>
<name>A0A1B8HRZ3_9GAMM</name>
<dbReference type="GO" id="GO:0003677">
    <property type="term" value="F:DNA binding"/>
    <property type="evidence" value="ECO:0007669"/>
    <property type="project" value="InterPro"/>
</dbReference>
<evidence type="ECO:0000256" key="1">
    <source>
        <dbReference type="SAM" id="MobiDB-lite"/>
    </source>
</evidence>
<accession>A0A1B8HRZ3</accession>
<dbReference type="InterPro" id="IPR001387">
    <property type="entry name" value="Cro/C1-type_HTH"/>
</dbReference>
<reference evidence="4" key="1">
    <citation type="submission" date="2016-06" db="EMBL/GenBank/DDBJ databases">
        <authorList>
            <person name="Butler K."/>
        </authorList>
    </citation>
    <scope>NUCLEOTIDE SEQUENCE [LARGE SCALE GENOMIC DNA]</scope>
    <source>
        <strain evidence="4">GCSL-Mp20</strain>
    </source>
</reference>
<dbReference type="InterPro" id="IPR010982">
    <property type="entry name" value="Lambda_DNA-bd_dom_sf"/>
</dbReference>